<evidence type="ECO:0000313" key="15">
    <source>
        <dbReference type="EMBL" id="PQA85894.1"/>
    </source>
</evidence>
<dbReference type="Pfam" id="PF00593">
    <property type="entry name" value="TonB_dep_Rec_b-barrel"/>
    <property type="match status" value="1"/>
</dbReference>
<keyword evidence="9 10" id="KW-0998">Cell outer membrane</keyword>
<dbReference type="PANTHER" id="PTHR30069:SF29">
    <property type="entry name" value="HEMOGLOBIN AND HEMOGLOBIN-HAPTOGLOBIN-BINDING PROTEIN 1-RELATED"/>
    <property type="match status" value="1"/>
</dbReference>
<keyword evidence="8" id="KW-0675">Receptor</keyword>
<accession>A0A2S7K063</accession>
<feature type="domain" description="TonB-dependent receptor-like beta-barrel" evidence="13">
    <location>
        <begin position="223"/>
        <end position="660"/>
    </location>
</feature>
<keyword evidence="2 10" id="KW-0813">Transport</keyword>
<feature type="chain" id="PRO_5015479254" description="TonB-dependent receptor" evidence="12">
    <location>
        <begin position="22"/>
        <end position="694"/>
    </location>
</feature>
<keyword evidence="5 12" id="KW-0732">Signal</keyword>
<evidence type="ECO:0008006" key="17">
    <source>
        <dbReference type="Google" id="ProtNLM"/>
    </source>
</evidence>
<dbReference type="GO" id="GO:0015344">
    <property type="term" value="F:siderophore uptake transmembrane transporter activity"/>
    <property type="evidence" value="ECO:0007669"/>
    <property type="project" value="TreeGrafter"/>
</dbReference>
<dbReference type="OrthoDB" id="9796221at2"/>
<reference evidence="15 16" key="1">
    <citation type="submission" date="2017-12" db="EMBL/GenBank/DDBJ databases">
        <authorList>
            <person name="Hurst M.R.H."/>
        </authorList>
    </citation>
    <scope>NUCLEOTIDE SEQUENCE [LARGE SCALE GENOMIC DNA]</scope>
    <source>
        <strain evidence="15 16">SY-3-19</strain>
    </source>
</reference>
<evidence type="ECO:0000256" key="3">
    <source>
        <dbReference type="ARBA" id="ARBA00022452"/>
    </source>
</evidence>
<name>A0A2S7K063_9PROT</name>
<evidence type="ECO:0000256" key="9">
    <source>
        <dbReference type="ARBA" id="ARBA00023237"/>
    </source>
</evidence>
<evidence type="ECO:0000256" key="10">
    <source>
        <dbReference type="PROSITE-ProRule" id="PRU01360"/>
    </source>
</evidence>
<dbReference type="InterPro" id="IPR012910">
    <property type="entry name" value="Plug_dom"/>
</dbReference>
<dbReference type="InterPro" id="IPR039426">
    <property type="entry name" value="TonB-dep_rcpt-like"/>
</dbReference>
<dbReference type="GO" id="GO:0009279">
    <property type="term" value="C:cell outer membrane"/>
    <property type="evidence" value="ECO:0007669"/>
    <property type="project" value="UniProtKB-SubCell"/>
</dbReference>
<proteinExistence type="inferred from homology"/>
<dbReference type="InterPro" id="IPR036942">
    <property type="entry name" value="Beta-barrel_TonB_sf"/>
</dbReference>
<evidence type="ECO:0000256" key="11">
    <source>
        <dbReference type="RuleBase" id="RU003357"/>
    </source>
</evidence>
<evidence type="ECO:0000259" key="13">
    <source>
        <dbReference type="Pfam" id="PF00593"/>
    </source>
</evidence>
<comment type="caution">
    <text evidence="15">The sequence shown here is derived from an EMBL/GenBank/DDBJ whole genome shotgun (WGS) entry which is preliminary data.</text>
</comment>
<comment type="similarity">
    <text evidence="10 11">Belongs to the TonB-dependent receptor family.</text>
</comment>
<dbReference type="Gene3D" id="2.170.130.10">
    <property type="entry name" value="TonB-dependent receptor, plug domain"/>
    <property type="match status" value="1"/>
</dbReference>
<dbReference type="RefSeq" id="WP_104831947.1">
    <property type="nucleotide sequence ID" value="NZ_PJCH01000016.1"/>
</dbReference>
<evidence type="ECO:0000259" key="14">
    <source>
        <dbReference type="Pfam" id="PF07715"/>
    </source>
</evidence>
<gene>
    <name evidence="15" type="ORF">CW354_20415</name>
</gene>
<keyword evidence="6 11" id="KW-0798">TonB box</keyword>
<feature type="signal peptide" evidence="12">
    <location>
        <begin position="1"/>
        <end position="21"/>
    </location>
</feature>
<dbReference type="Proteomes" id="UP000239504">
    <property type="component" value="Unassembled WGS sequence"/>
</dbReference>
<evidence type="ECO:0000256" key="12">
    <source>
        <dbReference type="SAM" id="SignalP"/>
    </source>
</evidence>
<comment type="subcellular location">
    <subcellularLocation>
        <location evidence="1 10">Cell outer membrane</location>
        <topology evidence="1 10">Multi-pass membrane protein</topology>
    </subcellularLocation>
</comment>
<dbReference type="CDD" id="cd01347">
    <property type="entry name" value="ligand_gated_channel"/>
    <property type="match status" value="1"/>
</dbReference>
<dbReference type="InterPro" id="IPR000531">
    <property type="entry name" value="Beta-barrel_TonB"/>
</dbReference>
<sequence>MRLVMCSVVMSCFALMAGAEAQEGRAPSSDLDAFFGPKTELATGYDRPERLAPGVVETITRDEIEALGAISFDEIMQRAAGVVVQKNRVNDPVFTFRGVYNELNPQVLIMIDGSPISDPVAGGRPIAWNMLTPAIERVEIIRGPGSSVFGADAYTGVVNIITKGAVREQLSELGVFGGNFGTIGGYALKTFDVGGARAALTLQGRRTGGDPDQIGLADAQSLADTIFGTTASGAPGRLRTDRSEIAARLNLKPNDSLTIFASYDGFFNTGSAYASTFHVDDFHEFNNHLVSGGFGFRTRAGETRLDVNGRVLWNNLSARTLVAPAGALSPATFALIPFDLRNQFDYESIDARLEAAAVRDVGAHTIRFGAGGVHQRGYDILDRRNFVISPSGLIPAASPDIVDVLSLGQLPNSSGSKRTIGFVSVQDEWRLSPELTLTAGLRFDHYSVFGGTLNPRASLVWAPSLATTVKLLYGAAFRAPTFLEYRTNPGALIAGNPDLEPETIDTYEVEISHRFADEFSASVSGFYFKSEDAIAVINTPTVPTFDNTTGFEGKGVEATFSISPLASLSLKGHYAYQRVTMRDTGMRYADAPAHSAFADLEFKPSEGFRANLIASYVGERARAFGDPRPPLDDYIRTDLRLAWRPPQLQGLEANLAIKNIFDVEYADPTTSYLLAPGDFPREGRSIIGSLSKSF</sequence>
<dbReference type="AlphaFoldDB" id="A0A2S7K063"/>
<dbReference type="Pfam" id="PF07715">
    <property type="entry name" value="Plug"/>
    <property type="match status" value="1"/>
</dbReference>
<evidence type="ECO:0000256" key="4">
    <source>
        <dbReference type="ARBA" id="ARBA00022692"/>
    </source>
</evidence>
<dbReference type="EMBL" id="PJCH01000016">
    <property type="protein sequence ID" value="PQA85894.1"/>
    <property type="molecule type" value="Genomic_DNA"/>
</dbReference>
<protein>
    <recommendedName>
        <fullName evidence="17">TonB-dependent receptor</fullName>
    </recommendedName>
</protein>
<dbReference type="PROSITE" id="PS52016">
    <property type="entry name" value="TONB_DEPENDENT_REC_3"/>
    <property type="match status" value="1"/>
</dbReference>
<dbReference type="GO" id="GO:0044718">
    <property type="term" value="P:siderophore transmembrane transport"/>
    <property type="evidence" value="ECO:0007669"/>
    <property type="project" value="TreeGrafter"/>
</dbReference>
<evidence type="ECO:0000256" key="7">
    <source>
        <dbReference type="ARBA" id="ARBA00023136"/>
    </source>
</evidence>
<keyword evidence="7 10" id="KW-0472">Membrane</keyword>
<evidence type="ECO:0000256" key="1">
    <source>
        <dbReference type="ARBA" id="ARBA00004571"/>
    </source>
</evidence>
<keyword evidence="3 10" id="KW-1134">Transmembrane beta strand</keyword>
<dbReference type="PANTHER" id="PTHR30069">
    <property type="entry name" value="TONB-DEPENDENT OUTER MEMBRANE RECEPTOR"/>
    <property type="match status" value="1"/>
</dbReference>
<dbReference type="SUPFAM" id="SSF56935">
    <property type="entry name" value="Porins"/>
    <property type="match status" value="1"/>
</dbReference>
<feature type="domain" description="TonB-dependent receptor plug" evidence="14">
    <location>
        <begin position="51"/>
        <end position="157"/>
    </location>
</feature>
<evidence type="ECO:0000256" key="8">
    <source>
        <dbReference type="ARBA" id="ARBA00023170"/>
    </source>
</evidence>
<dbReference type="InterPro" id="IPR037066">
    <property type="entry name" value="Plug_dom_sf"/>
</dbReference>
<keyword evidence="4 10" id="KW-0812">Transmembrane</keyword>
<keyword evidence="16" id="KW-1185">Reference proteome</keyword>
<evidence type="ECO:0000256" key="2">
    <source>
        <dbReference type="ARBA" id="ARBA00022448"/>
    </source>
</evidence>
<evidence type="ECO:0000313" key="16">
    <source>
        <dbReference type="Proteomes" id="UP000239504"/>
    </source>
</evidence>
<organism evidence="15 16">
    <name type="scientific">Hyphococcus luteus</name>
    <dbReference type="NCBI Taxonomy" id="2058213"/>
    <lineage>
        <taxon>Bacteria</taxon>
        <taxon>Pseudomonadati</taxon>
        <taxon>Pseudomonadota</taxon>
        <taxon>Alphaproteobacteria</taxon>
        <taxon>Parvularculales</taxon>
        <taxon>Parvularculaceae</taxon>
        <taxon>Hyphococcus</taxon>
    </lineage>
</organism>
<evidence type="ECO:0000256" key="5">
    <source>
        <dbReference type="ARBA" id="ARBA00022729"/>
    </source>
</evidence>
<evidence type="ECO:0000256" key="6">
    <source>
        <dbReference type="ARBA" id="ARBA00023077"/>
    </source>
</evidence>
<dbReference type="Gene3D" id="2.40.170.20">
    <property type="entry name" value="TonB-dependent receptor, beta-barrel domain"/>
    <property type="match status" value="1"/>
</dbReference>